<dbReference type="OrthoDB" id="7480311at2759"/>
<dbReference type="EMBL" id="CADEBC010000858">
    <property type="protein sequence ID" value="CAB3261638.1"/>
    <property type="molecule type" value="Genomic_DNA"/>
</dbReference>
<gene>
    <name evidence="2" type="ORF">APLA_LOCUS18035</name>
</gene>
<evidence type="ECO:0000313" key="2">
    <source>
        <dbReference type="EMBL" id="CAB3261638.1"/>
    </source>
</evidence>
<accession>A0A8S1BHF6</accession>
<feature type="compositionally biased region" description="Basic and acidic residues" evidence="1">
    <location>
        <begin position="482"/>
        <end position="492"/>
    </location>
</feature>
<keyword evidence="3" id="KW-1185">Reference proteome</keyword>
<protein>
    <submittedName>
        <fullName evidence="2">Uncharacterized protein</fullName>
    </submittedName>
</protein>
<reference evidence="2 3" key="1">
    <citation type="submission" date="2020-04" db="EMBL/GenBank/DDBJ databases">
        <authorList>
            <person name="Wallbank WR R."/>
            <person name="Pardo Diaz C."/>
            <person name="Kozak K."/>
            <person name="Martin S."/>
            <person name="Jiggins C."/>
            <person name="Moest M."/>
            <person name="Warren A I."/>
            <person name="Byers J.R.P. K."/>
            <person name="Montejo-Kovacevich G."/>
            <person name="Yen C E."/>
        </authorList>
    </citation>
    <scope>NUCLEOTIDE SEQUENCE [LARGE SCALE GENOMIC DNA]</scope>
</reference>
<evidence type="ECO:0000256" key="1">
    <source>
        <dbReference type="SAM" id="MobiDB-lite"/>
    </source>
</evidence>
<evidence type="ECO:0000313" key="3">
    <source>
        <dbReference type="Proteomes" id="UP000494106"/>
    </source>
</evidence>
<comment type="caution">
    <text evidence="2">The sequence shown here is derived from an EMBL/GenBank/DDBJ whole genome shotgun (WGS) entry which is preliminary data.</text>
</comment>
<organism evidence="2 3">
    <name type="scientific">Arctia plantaginis</name>
    <name type="common">Wood tiger moth</name>
    <name type="synonym">Phalaena plantaginis</name>
    <dbReference type="NCBI Taxonomy" id="874455"/>
    <lineage>
        <taxon>Eukaryota</taxon>
        <taxon>Metazoa</taxon>
        <taxon>Ecdysozoa</taxon>
        <taxon>Arthropoda</taxon>
        <taxon>Hexapoda</taxon>
        <taxon>Insecta</taxon>
        <taxon>Pterygota</taxon>
        <taxon>Neoptera</taxon>
        <taxon>Endopterygota</taxon>
        <taxon>Lepidoptera</taxon>
        <taxon>Glossata</taxon>
        <taxon>Ditrysia</taxon>
        <taxon>Noctuoidea</taxon>
        <taxon>Erebidae</taxon>
        <taxon>Arctiinae</taxon>
        <taxon>Arctia</taxon>
    </lineage>
</organism>
<dbReference type="Proteomes" id="UP000494106">
    <property type="component" value="Unassembled WGS sequence"/>
</dbReference>
<dbReference type="AlphaFoldDB" id="A0A8S1BHF6"/>
<sequence>MGVRALMNDLTGSKSDKSECWMSLRAPELFRVMEKIDKEYALVRKDAQKYIEKIDFNKRMLEVVLAEATVAYQEVYKAGPLYARIPGGLPLGGPCMMKLPDTVLFFHRMKLRNDTFLRVNVLHNDMVNMVLRAHLSVYGLHLKGAYDHTTTGQVRGTLVHTPTAGELGIFLEDIKYTIEGRYRFMGDRLVIELIVSTLSIRNMALKYPNATDSDPPVRLLKKNMADFRTGLKTDLDKWVQDYFNGYLIVADLQDIPSLWKLREYDQYKTSKLAAFTDLAVARINKRILDIGGDYIRVPKFKIVAAYGLVINIYDGALRGLDTMYRRSVATTVFKRDNLRYVDAIIGFKDLEVSYRYVVNFPPGPLMPPSLTGVLRMSAKDLTAHLSLGLLMDPEVVELDINFINPPGPDDITIEGAANILMSNFKHILRYEIATIMSNSLMYGVGLLRTLPRCEPFVPGMLRNTTKLGKFNKKKTLSTSSKNSDEARSKESNYTRPQRRHGTTVKMMQDIGTK</sequence>
<feature type="region of interest" description="Disordered" evidence="1">
    <location>
        <begin position="470"/>
        <end position="513"/>
    </location>
</feature>
<proteinExistence type="predicted"/>
<name>A0A8S1BHF6_ARCPL</name>